<dbReference type="AlphaFoldDB" id="A0A0E9S0Y9"/>
<reference evidence="1" key="1">
    <citation type="submission" date="2014-11" db="EMBL/GenBank/DDBJ databases">
        <authorList>
            <person name="Amaro Gonzalez C."/>
        </authorList>
    </citation>
    <scope>NUCLEOTIDE SEQUENCE</scope>
</reference>
<protein>
    <submittedName>
        <fullName evidence="1">Uncharacterized protein</fullName>
    </submittedName>
</protein>
<reference evidence="1" key="2">
    <citation type="journal article" date="2015" name="Fish Shellfish Immunol.">
        <title>Early steps in the European eel (Anguilla anguilla)-Vibrio vulnificus interaction in the gills: Role of the RtxA13 toxin.</title>
        <authorList>
            <person name="Callol A."/>
            <person name="Pajuelo D."/>
            <person name="Ebbesson L."/>
            <person name="Teles M."/>
            <person name="MacKenzie S."/>
            <person name="Amaro C."/>
        </authorList>
    </citation>
    <scope>NUCLEOTIDE SEQUENCE</scope>
</reference>
<organism evidence="1">
    <name type="scientific">Anguilla anguilla</name>
    <name type="common">European freshwater eel</name>
    <name type="synonym">Muraena anguilla</name>
    <dbReference type="NCBI Taxonomy" id="7936"/>
    <lineage>
        <taxon>Eukaryota</taxon>
        <taxon>Metazoa</taxon>
        <taxon>Chordata</taxon>
        <taxon>Craniata</taxon>
        <taxon>Vertebrata</taxon>
        <taxon>Euteleostomi</taxon>
        <taxon>Actinopterygii</taxon>
        <taxon>Neopterygii</taxon>
        <taxon>Teleostei</taxon>
        <taxon>Anguilliformes</taxon>
        <taxon>Anguillidae</taxon>
        <taxon>Anguilla</taxon>
    </lineage>
</organism>
<evidence type="ECO:0000313" key="1">
    <source>
        <dbReference type="EMBL" id="JAH34956.1"/>
    </source>
</evidence>
<name>A0A0E9S0Y9_ANGAN</name>
<dbReference type="EMBL" id="GBXM01073621">
    <property type="protein sequence ID" value="JAH34956.1"/>
    <property type="molecule type" value="Transcribed_RNA"/>
</dbReference>
<proteinExistence type="predicted"/>
<accession>A0A0E9S0Y9</accession>
<sequence>MFHDTLRLCVVITRLLWQRQHC</sequence>